<protein>
    <submittedName>
        <fullName evidence="3">Uncharacterized protein</fullName>
    </submittedName>
</protein>
<comment type="caution">
    <text evidence="3">The sequence shown here is derived from an EMBL/GenBank/DDBJ whole genome shotgun (WGS) entry which is preliminary data.</text>
</comment>
<dbReference type="EMBL" id="AFNH02001008">
    <property type="protein sequence ID" value="EZG45896.1"/>
    <property type="molecule type" value="Genomic_DNA"/>
</dbReference>
<dbReference type="GeneID" id="22914846"/>
<feature type="compositionally biased region" description="Basic and acidic residues" evidence="2">
    <location>
        <begin position="572"/>
        <end position="601"/>
    </location>
</feature>
<proteinExistence type="predicted"/>
<dbReference type="RefSeq" id="XP_011132422.1">
    <property type="nucleotide sequence ID" value="XM_011134120.1"/>
</dbReference>
<gene>
    <name evidence="3" type="ORF">GNI_136360</name>
</gene>
<dbReference type="VEuPathDB" id="CryptoDB:GNI_136360"/>
<sequence>MPEDKEELFQQGATANPTYLIADVGTAELPSPKELKTNTGDDSVACGNADTYYGNNHNGHVDETNAANPTDRADDPTHGVYPTGMEEEPVTRNVEDRVASDGDSANGSVSSTFRVDSVQTKKGHNSRTVSGTCADLASLFRMSTGARSGISGLPDEAERVVDLSDAIRTSDVALFHVQLDGVCIVRSVAGIDEVFSAVLRQVSERELSGGHASFGPLNTQGVWRSLMGDVETVLEQLTTAEKEAAKTCAKLRCQEEHAVSEERWEEAAELSRACTEAKLSASAISFKRQHTILELAERFAALFPDGIAQLRECLTTYLRQLAFICNAIGSISFSKDDRDDINKRKDQYAVQLASINLQLQALEDSFNVEKCAKAEPIKQHHNVVGEDGECATASEQYALSESGGAVEQSGIATADISVSHESGLEGLLESVREEKRIFVEERDILFTEITRMKAELITRENELKVACRHIDQADENIREIESRLATAHEEKRVRESHRQNLLSEKEVVEHNLFTLDHLDLANDQLVRERLKKVAEMLESEAMNVSLAASISIDDILRSNDRRPQDVTEPQDLDDKSGERKHDAGESEQEAGEREQETRGEGDPALSETLASLLRRLKEGISKHENLFGALLTEQGMTRRFLLNGENGSGDGTEVLGVGSEGWRSLYGGLGWVQGLQEDVVLRRAVHCREALLKLFNRKAELEVKVQRAANDLEALDQTKQEAASARNYGLAASKAQEAKTLKTHLNELKVHEKQLSQELAQASAASDLYEQVSTLTFVSEICLDMYRLIQSAGTYLRTHDRTLVEQLRTHTHELGAAEVKFLQLAISKLQPTYCPTKDPDCPNNEES</sequence>
<dbReference type="AlphaFoldDB" id="A0A023B0S9"/>
<evidence type="ECO:0000256" key="1">
    <source>
        <dbReference type="SAM" id="Coils"/>
    </source>
</evidence>
<feature type="region of interest" description="Disordered" evidence="2">
    <location>
        <begin position="63"/>
        <end position="90"/>
    </location>
</feature>
<evidence type="ECO:0000313" key="3">
    <source>
        <dbReference type="EMBL" id="EZG45896.1"/>
    </source>
</evidence>
<name>A0A023B0S9_GRENI</name>
<keyword evidence="1" id="KW-0175">Coiled coil</keyword>
<evidence type="ECO:0000256" key="2">
    <source>
        <dbReference type="SAM" id="MobiDB-lite"/>
    </source>
</evidence>
<reference evidence="3" key="1">
    <citation type="submission" date="2013-12" db="EMBL/GenBank/DDBJ databases">
        <authorList>
            <person name="Omoto C.K."/>
            <person name="Sibley D."/>
            <person name="Venepally P."/>
            <person name="Hadjithomas M."/>
            <person name="Karamycheva S."/>
            <person name="Brunk B."/>
            <person name="Roos D."/>
            <person name="Caler E."/>
            <person name="Lorenzi H."/>
        </authorList>
    </citation>
    <scope>NUCLEOTIDE SEQUENCE</scope>
</reference>
<accession>A0A023B0S9</accession>
<organism evidence="3 4">
    <name type="scientific">Gregarina niphandrodes</name>
    <name type="common">Septate eugregarine</name>
    <dbReference type="NCBI Taxonomy" id="110365"/>
    <lineage>
        <taxon>Eukaryota</taxon>
        <taxon>Sar</taxon>
        <taxon>Alveolata</taxon>
        <taxon>Apicomplexa</taxon>
        <taxon>Conoidasida</taxon>
        <taxon>Gregarinasina</taxon>
        <taxon>Eugregarinorida</taxon>
        <taxon>Gregarinidae</taxon>
        <taxon>Gregarina</taxon>
    </lineage>
</organism>
<keyword evidence="4" id="KW-1185">Reference proteome</keyword>
<feature type="region of interest" description="Disordered" evidence="2">
    <location>
        <begin position="559"/>
        <end position="604"/>
    </location>
</feature>
<feature type="coiled-coil region" evidence="1">
    <location>
        <begin position="691"/>
        <end position="765"/>
    </location>
</feature>
<evidence type="ECO:0000313" key="4">
    <source>
        <dbReference type="Proteomes" id="UP000019763"/>
    </source>
</evidence>
<dbReference type="Proteomes" id="UP000019763">
    <property type="component" value="Unassembled WGS sequence"/>
</dbReference>
<feature type="coiled-coil region" evidence="1">
    <location>
        <begin position="463"/>
        <end position="490"/>
    </location>
</feature>